<keyword evidence="5" id="KW-1185">Reference proteome</keyword>
<feature type="region of interest" description="Disordered" evidence="1">
    <location>
        <begin position="839"/>
        <end position="858"/>
    </location>
</feature>
<feature type="domain" description="DUF6589" evidence="3">
    <location>
        <begin position="679"/>
        <end position="747"/>
    </location>
</feature>
<dbReference type="InterPro" id="IPR046496">
    <property type="entry name" value="DUF6589"/>
</dbReference>
<feature type="domain" description="DUF6589" evidence="3">
    <location>
        <begin position="347"/>
        <end position="678"/>
    </location>
</feature>
<evidence type="ECO:0000259" key="3">
    <source>
        <dbReference type="Pfam" id="PF20231"/>
    </source>
</evidence>
<protein>
    <recommendedName>
        <fullName evidence="3">DUF6589 domain-containing protein</fullName>
    </recommendedName>
</protein>
<evidence type="ECO:0000313" key="4">
    <source>
        <dbReference type="EMBL" id="KAA1087330.1"/>
    </source>
</evidence>
<dbReference type="AlphaFoldDB" id="A0A5B0NGY1"/>
<keyword evidence="2" id="KW-1133">Transmembrane helix</keyword>
<dbReference type="Pfam" id="PF20231">
    <property type="entry name" value="DUF6589"/>
    <property type="match status" value="2"/>
</dbReference>
<sequence>MHKSDALVDKVIYICDLLQELDMTPKSFITGFLQLDNSNLKLRRGYWGIWRGWPSTFTVVGAIRDELLRSAPGTLEWSNYIRDQAIWILRSQNPRSGIHPRGSYISSSAITPEIFNEHSKEEHRRRLTAHEMPFLYQMVLGMLSGPSNVNDTDNKDDQKVTSPVEKAALAPIDALEEELMEREGFRYTSGKTGVDHSLSRHERISYTVCSMLSFAKNRRHNPFQLENSIRFLACGISERVNEYLHHLGLTSSRQTAIDSLKTLSSYAQGQLTRVMALDVNPAFGPFICIDNLDMEERVHMASVGHRSMMFHGTWGYIHTPHKALLDSLDWSEINLNAFNQALQTVRTMSITPRDFLPDRQTEDHYCLVWKSQLASVMMKYIAEPATKAGAYPTEPPELEVLSPQAPNFHMLKLMEESDNSAKGIGQVIESVQRQTGLTPEEFAGRLQPMEGDLGTCQNFNTMRTLRNPNKRTNENMNNIPIQLGASHTLWNIGQTIFTTHFGDVNSSENMGAWRTLNALGTPPSKVLQKKNFTGMIQHLERVHEATLFHCLRVVMKIDRQPITDDRPKIDTPKWNQIIDDCYQRYCSPQARRTAYEECSIPKLPKKKKLSEAEVELLNQRHRRSKLSNLLGRLHDFSTVVEANRAMKHGDIGRLINVWRMWSVMAQSLPGLTHYATYLPRGRPCHFVAKDFFLENHNYWLKFFFNRGGIGTQVDRLKNLFSMNIPLLRSLFLSLQVDSGKHRVYQSHKVTLSKSSLKSFQQMAHNSDILNQHNRTQYYRDLTIDSTYVEGLVSFQDIISHKDHDLSRLRSHIPSHYQHTDDEHVAEARVMLNSEDDALGSIDPKDTISNPEEVDPPSSDCIADLTGPVGFAILLLIADVAASALIAAAVFFGIGVGLILS</sequence>
<reference evidence="4 5" key="1">
    <citation type="submission" date="2019-05" db="EMBL/GenBank/DDBJ databases">
        <title>Emergence of the Ug99 lineage of the wheat stem rust pathogen through somatic hybridization.</title>
        <authorList>
            <person name="Li F."/>
            <person name="Upadhyaya N.M."/>
            <person name="Sperschneider J."/>
            <person name="Matny O."/>
            <person name="Nguyen-Phuc H."/>
            <person name="Mago R."/>
            <person name="Raley C."/>
            <person name="Miller M.E."/>
            <person name="Silverstein K.A.T."/>
            <person name="Henningsen E."/>
            <person name="Hirsch C.D."/>
            <person name="Visser B."/>
            <person name="Pretorius Z.A."/>
            <person name="Steffenson B.J."/>
            <person name="Schwessinger B."/>
            <person name="Dodds P.N."/>
            <person name="Figueroa M."/>
        </authorList>
    </citation>
    <scope>NUCLEOTIDE SEQUENCE [LARGE SCALE GENOMIC DNA]</scope>
    <source>
        <strain evidence="4">21-0</strain>
    </source>
</reference>
<organism evidence="4 5">
    <name type="scientific">Puccinia graminis f. sp. tritici</name>
    <dbReference type="NCBI Taxonomy" id="56615"/>
    <lineage>
        <taxon>Eukaryota</taxon>
        <taxon>Fungi</taxon>
        <taxon>Dikarya</taxon>
        <taxon>Basidiomycota</taxon>
        <taxon>Pucciniomycotina</taxon>
        <taxon>Pucciniomycetes</taxon>
        <taxon>Pucciniales</taxon>
        <taxon>Pucciniaceae</taxon>
        <taxon>Puccinia</taxon>
    </lineage>
</organism>
<keyword evidence="2" id="KW-0472">Membrane</keyword>
<name>A0A5B0NGY1_PUCGR</name>
<evidence type="ECO:0000313" key="5">
    <source>
        <dbReference type="Proteomes" id="UP000324748"/>
    </source>
</evidence>
<comment type="caution">
    <text evidence="4">The sequence shown here is derived from an EMBL/GenBank/DDBJ whole genome shotgun (WGS) entry which is preliminary data.</text>
</comment>
<dbReference type="EMBL" id="VSWC01000105">
    <property type="protein sequence ID" value="KAA1087330.1"/>
    <property type="molecule type" value="Genomic_DNA"/>
</dbReference>
<feature type="transmembrane region" description="Helical" evidence="2">
    <location>
        <begin position="870"/>
        <end position="899"/>
    </location>
</feature>
<accession>A0A5B0NGY1</accession>
<keyword evidence="2" id="KW-0812">Transmembrane</keyword>
<dbReference type="Proteomes" id="UP000324748">
    <property type="component" value="Unassembled WGS sequence"/>
</dbReference>
<evidence type="ECO:0000256" key="1">
    <source>
        <dbReference type="SAM" id="MobiDB-lite"/>
    </source>
</evidence>
<evidence type="ECO:0000256" key="2">
    <source>
        <dbReference type="SAM" id="Phobius"/>
    </source>
</evidence>
<dbReference type="OrthoDB" id="2496743at2759"/>
<gene>
    <name evidence="4" type="ORF">PGT21_029149</name>
</gene>
<proteinExistence type="predicted"/>